<dbReference type="GO" id="GO:0003700">
    <property type="term" value="F:DNA-binding transcription factor activity"/>
    <property type="evidence" value="ECO:0007669"/>
    <property type="project" value="InterPro"/>
</dbReference>
<comment type="similarity">
    <text evidence="9">Belongs to the HSF family.</text>
</comment>
<dbReference type="SMART" id="SM00415">
    <property type="entry name" value="HSF"/>
    <property type="match status" value="1"/>
</dbReference>
<evidence type="ECO:0000256" key="2">
    <source>
        <dbReference type="ARBA" id="ARBA00011233"/>
    </source>
</evidence>
<evidence type="ECO:0000256" key="7">
    <source>
        <dbReference type="ARBA" id="ARBA00023163"/>
    </source>
</evidence>
<feature type="coiled-coil region" evidence="10">
    <location>
        <begin position="133"/>
        <end position="160"/>
    </location>
</feature>
<keyword evidence="3" id="KW-0597">Phosphoprotein</keyword>
<sequence>MEPNNTHNVIAPFVMKTYQMVNDPTTDSLISWGKANNSFIVVDPLDFSQRILPAYFKHNNFSSFVRQLNTYGFRKVDPDKWEFANEWFLRGQKHLLKNIVRRKHSSNRSAHHMMMRGGAGDQDLDDEEIVMEIARLRQEQKSLDEELQGMNKRLEATERRPEQMMAFLYKVVEDPDLLPRIVMEKESTTNRNNYYLGDKKRRLMISSSSQQQQQQPSNSSSSGMAASSSIKSEEEEVGNIGVISSSSPDSGFDNSNNNNSNNFCQSSPSPDSNNNNNNNYSVSSSGWLLGQSRQVMNSYGCAAIPSPVSAIPATAGNSTSSGTSTNGQMGYFGEMVTGVESRPPTPPYPFSLLGGGF</sequence>
<evidence type="ECO:0000313" key="14">
    <source>
        <dbReference type="Proteomes" id="UP001428341"/>
    </source>
</evidence>
<evidence type="ECO:0000256" key="5">
    <source>
        <dbReference type="ARBA" id="ARBA00023016"/>
    </source>
</evidence>
<dbReference type="SUPFAM" id="SSF46785">
    <property type="entry name" value="Winged helix' DNA-binding domain"/>
    <property type="match status" value="1"/>
</dbReference>
<keyword evidence="7" id="KW-0804">Transcription</keyword>
<feature type="domain" description="HSF-type DNA-binding" evidence="12">
    <location>
        <begin position="52"/>
        <end position="76"/>
    </location>
</feature>
<dbReference type="EMBL" id="JBCGBO010000004">
    <property type="protein sequence ID" value="KAK9208497.1"/>
    <property type="molecule type" value="Genomic_DNA"/>
</dbReference>
<keyword evidence="10" id="KW-0175">Coiled coil</keyword>
<keyword evidence="8" id="KW-0539">Nucleus</keyword>
<keyword evidence="14" id="KW-1185">Reference proteome</keyword>
<name>A0AAP0QQ66_9ROSI</name>
<dbReference type="GO" id="GO:0000978">
    <property type="term" value="F:RNA polymerase II cis-regulatory region sequence-specific DNA binding"/>
    <property type="evidence" value="ECO:0007669"/>
    <property type="project" value="TreeGrafter"/>
</dbReference>
<dbReference type="Proteomes" id="UP001428341">
    <property type="component" value="Unassembled WGS sequence"/>
</dbReference>
<evidence type="ECO:0000256" key="9">
    <source>
        <dbReference type="RuleBase" id="RU004020"/>
    </source>
</evidence>
<keyword evidence="5" id="KW-0346">Stress response</keyword>
<evidence type="ECO:0000256" key="10">
    <source>
        <dbReference type="SAM" id="Coils"/>
    </source>
</evidence>
<protein>
    <recommendedName>
        <fullName evidence="12">HSF-type DNA-binding domain-containing protein</fullName>
    </recommendedName>
</protein>
<dbReference type="InterPro" id="IPR036388">
    <property type="entry name" value="WH-like_DNA-bd_sf"/>
</dbReference>
<dbReference type="AlphaFoldDB" id="A0AAP0QQ66"/>
<comment type="subcellular location">
    <subcellularLocation>
        <location evidence="1">Nucleus</location>
    </subcellularLocation>
</comment>
<dbReference type="GO" id="GO:0005634">
    <property type="term" value="C:nucleus"/>
    <property type="evidence" value="ECO:0007669"/>
    <property type="project" value="UniProtKB-SubCell"/>
</dbReference>
<gene>
    <name evidence="13" type="ORF">WN944_000854</name>
</gene>
<feature type="region of interest" description="Disordered" evidence="11">
    <location>
        <begin position="205"/>
        <end position="279"/>
    </location>
</feature>
<keyword evidence="4" id="KW-0805">Transcription regulation</keyword>
<evidence type="ECO:0000313" key="13">
    <source>
        <dbReference type="EMBL" id="KAK9208497.1"/>
    </source>
</evidence>
<evidence type="ECO:0000256" key="1">
    <source>
        <dbReference type="ARBA" id="ARBA00004123"/>
    </source>
</evidence>
<feature type="compositionally biased region" description="Low complexity" evidence="11">
    <location>
        <begin position="206"/>
        <end position="230"/>
    </location>
</feature>
<comment type="subunit">
    <text evidence="2">Homotrimer.</text>
</comment>
<proteinExistence type="inferred from homology"/>
<dbReference type="FunFam" id="1.10.10.10:FF:000037">
    <property type="entry name" value="Heat stress transcription factor B-4"/>
    <property type="match status" value="1"/>
</dbReference>
<keyword evidence="6" id="KW-0238">DNA-binding</keyword>
<reference evidence="13 14" key="1">
    <citation type="submission" date="2024-05" db="EMBL/GenBank/DDBJ databases">
        <title>Haplotype-resolved chromosome-level genome assembly of Huyou (Citrus changshanensis).</title>
        <authorList>
            <person name="Miao C."/>
            <person name="Chen W."/>
            <person name="Wu Y."/>
            <person name="Wang L."/>
            <person name="Zhao S."/>
            <person name="Grierson D."/>
            <person name="Xu C."/>
            <person name="Chen K."/>
        </authorList>
    </citation>
    <scope>NUCLEOTIDE SEQUENCE [LARGE SCALE GENOMIC DNA]</scope>
    <source>
        <strain evidence="13">01-14</strain>
        <tissue evidence="13">Leaf</tissue>
    </source>
</reference>
<dbReference type="InterPro" id="IPR000232">
    <property type="entry name" value="HSF_DNA-bd"/>
</dbReference>
<organism evidence="13 14">
    <name type="scientific">Citrus x changshan-huyou</name>
    <dbReference type="NCBI Taxonomy" id="2935761"/>
    <lineage>
        <taxon>Eukaryota</taxon>
        <taxon>Viridiplantae</taxon>
        <taxon>Streptophyta</taxon>
        <taxon>Embryophyta</taxon>
        <taxon>Tracheophyta</taxon>
        <taxon>Spermatophyta</taxon>
        <taxon>Magnoliopsida</taxon>
        <taxon>eudicotyledons</taxon>
        <taxon>Gunneridae</taxon>
        <taxon>Pentapetalae</taxon>
        <taxon>rosids</taxon>
        <taxon>malvids</taxon>
        <taxon>Sapindales</taxon>
        <taxon>Rutaceae</taxon>
        <taxon>Aurantioideae</taxon>
        <taxon>Citrus</taxon>
    </lineage>
</organism>
<dbReference type="PRINTS" id="PR00056">
    <property type="entry name" value="HSFDOMAIN"/>
</dbReference>
<dbReference type="PANTHER" id="PTHR10015:SF332">
    <property type="entry name" value="HEAT STRESS TRANSCRIPTION FACTOR C-1"/>
    <property type="match status" value="1"/>
</dbReference>
<feature type="compositionally biased region" description="Low complexity" evidence="11">
    <location>
        <begin position="244"/>
        <end position="279"/>
    </location>
</feature>
<dbReference type="PROSITE" id="PS00434">
    <property type="entry name" value="HSF_DOMAIN"/>
    <property type="match status" value="1"/>
</dbReference>
<accession>A0AAP0QQ66</accession>
<evidence type="ECO:0000256" key="3">
    <source>
        <dbReference type="ARBA" id="ARBA00022553"/>
    </source>
</evidence>
<evidence type="ECO:0000256" key="8">
    <source>
        <dbReference type="ARBA" id="ARBA00023242"/>
    </source>
</evidence>
<evidence type="ECO:0000259" key="12">
    <source>
        <dbReference type="PROSITE" id="PS00434"/>
    </source>
</evidence>
<evidence type="ECO:0000256" key="4">
    <source>
        <dbReference type="ARBA" id="ARBA00023015"/>
    </source>
</evidence>
<dbReference type="GO" id="GO:0006357">
    <property type="term" value="P:regulation of transcription by RNA polymerase II"/>
    <property type="evidence" value="ECO:0007669"/>
    <property type="project" value="TreeGrafter"/>
</dbReference>
<evidence type="ECO:0000256" key="6">
    <source>
        <dbReference type="ARBA" id="ARBA00023125"/>
    </source>
</evidence>
<evidence type="ECO:0000256" key="11">
    <source>
        <dbReference type="SAM" id="MobiDB-lite"/>
    </source>
</evidence>
<dbReference type="Pfam" id="PF00447">
    <property type="entry name" value="HSF_DNA-bind"/>
    <property type="match status" value="1"/>
</dbReference>
<dbReference type="GO" id="GO:0034605">
    <property type="term" value="P:cellular response to heat"/>
    <property type="evidence" value="ECO:0007669"/>
    <property type="project" value="TreeGrafter"/>
</dbReference>
<dbReference type="Gene3D" id="1.10.10.10">
    <property type="entry name" value="Winged helix-like DNA-binding domain superfamily/Winged helix DNA-binding domain"/>
    <property type="match status" value="1"/>
</dbReference>
<dbReference type="InterPro" id="IPR036390">
    <property type="entry name" value="WH_DNA-bd_sf"/>
</dbReference>
<comment type="caution">
    <text evidence="13">The sequence shown here is derived from an EMBL/GenBank/DDBJ whole genome shotgun (WGS) entry which is preliminary data.</text>
</comment>
<dbReference type="PANTHER" id="PTHR10015">
    <property type="entry name" value="HEAT SHOCK TRANSCRIPTION FACTOR"/>
    <property type="match status" value="1"/>
</dbReference>